<feature type="binding site" evidence="13">
    <location>
        <begin position="51"/>
        <end position="58"/>
    </location>
    <ligand>
        <name>ATP</name>
        <dbReference type="ChEBI" id="CHEBI:30616"/>
    </ligand>
</feature>
<comment type="catalytic activity">
    <reaction evidence="13">
        <text>a lipid A disaccharide + ATP = a lipid IVA + ADP + H(+)</text>
        <dbReference type="Rhea" id="RHEA:67840"/>
        <dbReference type="ChEBI" id="CHEBI:15378"/>
        <dbReference type="ChEBI" id="CHEBI:30616"/>
        <dbReference type="ChEBI" id="CHEBI:176343"/>
        <dbReference type="ChEBI" id="CHEBI:176425"/>
        <dbReference type="ChEBI" id="CHEBI:456216"/>
        <dbReference type="EC" id="2.7.1.130"/>
    </reaction>
</comment>
<evidence type="ECO:0000256" key="7">
    <source>
        <dbReference type="ARBA" id="ARBA00022679"/>
    </source>
</evidence>
<dbReference type="EMBL" id="JAGMWN010000012">
    <property type="protein sequence ID" value="MBP5858900.1"/>
    <property type="molecule type" value="Genomic_DNA"/>
</dbReference>
<dbReference type="Proteomes" id="UP000672602">
    <property type="component" value="Unassembled WGS sequence"/>
</dbReference>
<protein>
    <recommendedName>
        <fullName evidence="4 13">Tetraacyldisaccharide 4'-kinase</fullName>
        <ecNumber evidence="3 13">2.7.1.130</ecNumber>
    </recommendedName>
    <alternativeName>
        <fullName evidence="12 13">Lipid A 4'-kinase</fullName>
    </alternativeName>
</protein>
<dbReference type="AlphaFoldDB" id="A0A8J7V3Z3"/>
<proteinExistence type="inferred from homology"/>
<organism evidence="14 15">
    <name type="scientific">Marivibrio halodurans</name>
    <dbReference type="NCBI Taxonomy" id="2039722"/>
    <lineage>
        <taxon>Bacteria</taxon>
        <taxon>Pseudomonadati</taxon>
        <taxon>Pseudomonadota</taxon>
        <taxon>Alphaproteobacteria</taxon>
        <taxon>Rhodospirillales</taxon>
        <taxon>Rhodospirillaceae</taxon>
        <taxon>Marivibrio</taxon>
    </lineage>
</organism>
<dbReference type="NCBIfam" id="TIGR00682">
    <property type="entry name" value="lpxK"/>
    <property type="match status" value="1"/>
</dbReference>
<dbReference type="RefSeq" id="WP_210683491.1">
    <property type="nucleotide sequence ID" value="NZ_JAGMWN010000012.1"/>
</dbReference>
<keyword evidence="11 13" id="KW-0443">Lipid metabolism</keyword>
<evidence type="ECO:0000256" key="13">
    <source>
        <dbReference type="HAMAP-Rule" id="MF_00409"/>
    </source>
</evidence>
<dbReference type="UniPathway" id="UPA00359">
    <property type="reaction ID" value="UER00482"/>
</dbReference>
<evidence type="ECO:0000313" key="15">
    <source>
        <dbReference type="Proteomes" id="UP000672602"/>
    </source>
</evidence>
<dbReference type="GO" id="GO:0009244">
    <property type="term" value="P:lipopolysaccharide core region biosynthetic process"/>
    <property type="evidence" value="ECO:0007669"/>
    <property type="project" value="TreeGrafter"/>
</dbReference>
<dbReference type="InterPro" id="IPR027417">
    <property type="entry name" value="P-loop_NTPase"/>
</dbReference>
<evidence type="ECO:0000256" key="6">
    <source>
        <dbReference type="ARBA" id="ARBA00022556"/>
    </source>
</evidence>
<comment type="similarity">
    <text evidence="13">Belongs to the LpxK family.</text>
</comment>
<evidence type="ECO:0000256" key="10">
    <source>
        <dbReference type="ARBA" id="ARBA00022840"/>
    </source>
</evidence>
<comment type="function">
    <text evidence="1 13">Transfers the gamma-phosphate of ATP to the 4'-position of a tetraacyldisaccharide 1-phosphate intermediate (termed DS-1-P) to form tetraacyldisaccharide 1,4'-bis-phosphate (lipid IVA).</text>
</comment>
<keyword evidence="5 13" id="KW-0444">Lipid biosynthesis</keyword>
<comment type="pathway">
    <text evidence="2 13">Glycolipid biosynthesis; lipid IV(A) biosynthesis; lipid IV(A) from (3R)-3-hydroxytetradecanoyl-[acyl-carrier-protein] and UDP-N-acetyl-alpha-D-glucosamine: step 6/6.</text>
</comment>
<keyword evidence="6 13" id="KW-0441">Lipid A biosynthesis</keyword>
<keyword evidence="15" id="KW-1185">Reference proteome</keyword>
<evidence type="ECO:0000256" key="8">
    <source>
        <dbReference type="ARBA" id="ARBA00022741"/>
    </source>
</evidence>
<dbReference type="PANTHER" id="PTHR42724:SF1">
    <property type="entry name" value="TETRAACYLDISACCHARIDE 4'-KINASE, MITOCHONDRIAL-RELATED"/>
    <property type="match status" value="1"/>
</dbReference>
<dbReference type="GO" id="GO:0009245">
    <property type="term" value="P:lipid A biosynthetic process"/>
    <property type="evidence" value="ECO:0007669"/>
    <property type="project" value="UniProtKB-UniRule"/>
</dbReference>
<dbReference type="GO" id="GO:0005524">
    <property type="term" value="F:ATP binding"/>
    <property type="evidence" value="ECO:0007669"/>
    <property type="project" value="UniProtKB-UniRule"/>
</dbReference>
<name>A0A8J7V3Z3_9PROT</name>
<evidence type="ECO:0000256" key="2">
    <source>
        <dbReference type="ARBA" id="ARBA00004870"/>
    </source>
</evidence>
<dbReference type="EC" id="2.7.1.130" evidence="3 13"/>
<evidence type="ECO:0000256" key="4">
    <source>
        <dbReference type="ARBA" id="ARBA00016436"/>
    </source>
</evidence>
<dbReference type="GO" id="GO:0009029">
    <property type="term" value="F:lipid-A 4'-kinase activity"/>
    <property type="evidence" value="ECO:0007669"/>
    <property type="project" value="UniProtKB-UniRule"/>
</dbReference>
<evidence type="ECO:0000256" key="11">
    <source>
        <dbReference type="ARBA" id="ARBA00023098"/>
    </source>
</evidence>
<evidence type="ECO:0000256" key="3">
    <source>
        <dbReference type="ARBA" id="ARBA00012071"/>
    </source>
</evidence>
<dbReference type="SUPFAM" id="SSF52540">
    <property type="entry name" value="P-loop containing nucleoside triphosphate hydrolases"/>
    <property type="match status" value="1"/>
</dbReference>
<keyword evidence="9 13" id="KW-0418">Kinase</keyword>
<sequence>MKTPAHWRRDGAVARLLAPLGALYAGAGRLRRRLVTPYRAGLPVICVGNVTAGGAGKTPVVQALVALLSERGARPAILLRGHGGREAGPLRVDTARHGARDVGDEALLHAELAPTWIARDRAAGARAVEAARDDRGGPDILILDDGFQNPGLSHDLSFLVFDGAAGLGNGRMIPAGPLREPLADALARADAVVLVGADAGGLARRVPGGMPLTAARMTPRLPEGLSPGDRVVAFAGIGRPEKFFEALEGLGLAIVERVAFADHHPYSTHDLRDIADRARTARAVPVTTAKDAARLAGQDAAGILRGLRVVPATLSFERPDIVFTLLDRLLKHS</sequence>
<dbReference type="InterPro" id="IPR003758">
    <property type="entry name" value="LpxK"/>
</dbReference>
<keyword evidence="8 13" id="KW-0547">Nucleotide-binding</keyword>
<accession>A0A8J7V3Z3</accession>
<dbReference type="GO" id="GO:0005886">
    <property type="term" value="C:plasma membrane"/>
    <property type="evidence" value="ECO:0007669"/>
    <property type="project" value="TreeGrafter"/>
</dbReference>
<reference evidence="14" key="1">
    <citation type="submission" date="2021-04" db="EMBL/GenBank/DDBJ databases">
        <authorList>
            <person name="Zhang D.-C."/>
        </authorList>
    </citation>
    <scope>NUCLEOTIDE SEQUENCE</scope>
    <source>
        <strain evidence="14">CGMCC 1.15697</strain>
    </source>
</reference>
<dbReference type="Pfam" id="PF02606">
    <property type="entry name" value="LpxK"/>
    <property type="match status" value="1"/>
</dbReference>
<comment type="caution">
    <text evidence="14">The sequence shown here is derived from an EMBL/GenBank/DDBJ whole genome shotgun (WGS) entry which is preliminary data.</text>
</comment>
<dbReference type="PANTHER" id="PTHR42724">
    <property type="entry name" value="TETRAACYLDISACCHARIDE 4'-KINASE"/>
    <property type="match status" value="1"/>
</dbReference>
<keyword evidence="10 13" id="KW-0067">ATP-binding</keyword>
<keyword evidence="7 13" id="KW-0808">Transferase</keyword>
<evidence type="ECO:0000256" key="1">
    <source>
        <dbReference type="ARBA" id="ARBA00002274"/>
    </source>
</evidence>
<evidence type="ECO:0000256" key="9">
    <source>
        <dbReference type="ARBA" id="ARBA00022777"/>
    </source>
</evidence>
<evidence type="ECO:0000313" key="14">
    <source>
        <dbReference type="EMBL" id="MBP5858900.1"/>
    </source>
</evidence>
<evidence type="ECO:0000256" key="5">
    <source>
        <dbReference type="ARBA" id="ARBA00022516"/>
    </source>
</evidence>
<gene>
    <name evidence="13 14" type="primary">lpxK</name>
    <name evidence="14" type="ORF">KAJ83_17910</name>
</gene>
<dbReference type="HAMAP" id="MF_00409">
    <property type="entry name" value="LpxK"/>
    <property type="match status" value="1"/>
</dbReference>
<evidence type="ECO:0000256" key="12">
    <source>
        <dbReference type="ARBA" id="ARBA00029757"/>
    </source>
</evidence>